<dbReference type="AlphaFoldDB" id="A0A7U2MVA0"/>
<sequence>MYWGVYSSGSNHINRMYSFIDNKVVMCSYPPGELLGKASTLFRLSRPRSTDRVESGGRVWHR</sequence>
<keyword evidence="2" id="KW-1185">Reference proteome</keyword>
<gene>
    <name evidence="1" type="ORF">F9C07_10628</name>
</gene>
<dbReference type="EMBL" id="CP044618">
    <property type="protein sequence ID" value="QRD90531.1"/>
    <property type="molecule type" value="Genomic_DNA"/>
</dbReference>
<accession>A0A7U2MVA0</accession>
<protein>
    <submittedName>
        <fullName evidence="1">Uncharacterized protein</fullName>
    </submittedName>
</protein>
<reference evidence="2" key="1">
    <citation type="journal article" date="2021" name="G3 (Bethesda)">
        <title>Chromosome assembled and annotated genome sequence of Aspergillus flavus NRRL 3357.</title>
        <authorList>
            <person name="Skerker J.M."/>
            <person name="Pianalto K.M."/>
            <person name="Mondo S.J."/>
            <person name="Yang K."/>
            <person name="Arkin A.P."/>
            <person name="Keller N.P."/>
            <person name="Grigoriev I.V."/>
            <person name="Louise Glass N.L."/>
        </authorList>
    </citation>
    <scope>NUCLEOTIDE SEQUENCE [LARGE SCALE GENOMIC DNA]</scope>
    <source>
        <strain evidence="2">ATCC 200026 / FGSC A1120 / IAM 13836 / NRRL 3357 / JCM 12722 / SRRC 167</strain>
    </source>
</reference>
<dbReference type="Proteomes" id="UP000596276">
    <property type="component" value="Chromosome 4"/>
</dbReference>
<proteinExistence type="predicted"/>
<evidence type="ECO:0000313" key="2">
    <source>
        <dbReference type="Proteomes" id="UP000596276"/>
    </source>
</evidence>
<organism evidence="1 2">
    <name type="scientific">Aspergillus flavus (strain ATCC 200026 / FGSC A1120 / IAM 13836 / NRRL 3357 / JCM 12722 / SRRC 167)</name>
    <dbReference type="NCBI Taxonomy" id="332952"/>
    <lineage>
        <taxon>Eukaryota</taxon>
        <taxon>Fungi</taxon>
        <taxon>Dikarya</taxon>
        <taxon>Ascomycota</taxon>
        <taxon>Pezizomycotina</taxon>
        <taxon>Eurotiomycetes</taxon>
        <taxon>Eurotiomycetidae</taxon>
        <taxon>Eurotiales</taxon>
        <taxon>Aspergillaceae</taxon>
        <taxon>Aspergillus</taxon>
        <taxon>Aspergillus subgen. Circumdati</taxon>
    </lineage>
</organism>
<name>A0A7U2MVA0_ASPFN</name>
<dbReference type="VEuPathDB" id="FungiDB:F9C07_10628"/>
<evidence type="ECO:0000313" key="1">
    <source>
        <dbReference type="EMBL" id="QRD90531.1"/>
    </source>
</evidence>